<dbReference type="GO" id="GO:0004386">
    <property type="term" value="F:helicase activity"/>
    <property type="evidence" value="ECO:0007669"/>
    <property type="project" value="UniProtKB-KW"/>
</dbReference>
<evidence type="ECO:0000256" key="2">
    <source>
        <dbReference type="ARBA" id="ARBA00022801"/>
    </source>
</evidence>
<dbReference type="PANTHER" id="PTHR47960">
    <property type="entry name" value="DEAD-BOX ATP-DEPENDENT RNA HELICASE 50"/>
    <property type="match status" value="1"/>
</dbReference>
<evidence type="ECO:0000256" key="5">
    <source>
        <dbReference type="SAM" id="MobiDB-lite"/>
    </source>
</evidence>
<evidence type="ECO:0000256" key="1">
    <source>
        <dbReference type="ARBA" id="ARBA00022741"/>
    </source>
</evidence>
<dbReference type="Gene3D" id="3.40.50.300">
    <property type="entry name" value="P-loop containing nucleotide triphosphate hydrolases"/>
    <property type="match status" value="1"/>
</dbReference>
<name>A0AAN7JA83_9MYRT</name>
<evidence type="ECO:0000256" key="3">
    <source>
        <dbReference type="ARBA" id="ARBA00022806"/>
    </source>
</evidence>
<feature type="compositionally biased region" description="Basic residues" evidence="5">
    <location>
        <begin position="10"/>
        <end position="21"/>
    </location>
</feature>
<feature type="region of interest" description="Disordered" evidence="5">
    <location>
        <begin position="1"/>
        <end position="32"/>
    </location>
</feature>
<dbReference type="InterPro" id="IPR027417">
    <property type="entry name" value="P-loop_NTPase"/>
</dbReference>
<feature type="region of interest" description="Disordered" evidence="5">
    <location>
        <begin position="79"/>
        <end position="103"/>
    </location>
</feature>
<keyword evidence="7" id="KW-1185">Reference proteome</keyword>
<evidence type="ECO:0000256" key="4">
    <source>
        <dbReference type="ARBA" id="ARBA00022840"/>
    </source>
</evidence>
<dbReference type="GO" id="GO:0005524">
    <property type="term" value="F:ATP binding"/>
    <property type="evidence" value="ECO:0007669"/>
    <property type="project" value="UniProtKB-KW"/>
</dbReference>
<gene>
    <name evidence="6" type="ORF">SAY87_001062</name>
</gene>
<accession>A0AAN7JA83</accession>
<organism evidence="6 7">
    <name type="scientific">Trapa incisa</name>
    <dbReference type="NCBI Taxonomy" id="236973"/>
    <lineage>
        <taxon>Eukaryota</taxon>
        <taxon>Viridiplantae</taxon>
        <taxon>Streptophyta</taxon>
        <taxon>Embryophyta</taxon>
        <taxon>Tracheophyta</taxon>
        <taxon>Spermatophyta</taxon>
        <taxon>Magnoliopsida</taxon>
        <taxon>eudicotyledons</taxon>
        <taxon>Gunneridae</taxon>
        <taxon>Pentapetalae</taxon>
        <taxon>rosids</taxon>
        <taxon>malvids</taxon>
        <taxon>Myrtales</taxon>
        <taxon>Lythraceae</taxon>
        <taxon>Trapa</taxon>
    </lineage>
</organism>
<protein>
    <recommendedName>
        <fullName evidence="8">DEAD/DEAH box helicase domain-containing protein</fullName>
    </recommendedName>
</protein>
<keyword evidence="1" id="KW-0547">Nucleotide-binding</keyword>
<evidence type="ECO:0008006" key="8">
    <source>
        <dbReference type="Google" id="ProtNLM"/>
    </source>
</evidence>
<keyword evidence="2" id="KW-0378">Hydrolase</keyword>
<sequence>MAKGDDSIARKRNKANRKKLGRQGSSNVSARVASIIAAKKRRKSGKRLKCQGMCFSLPTPDDPFNDRLGKNEVLVKVDKKRAPSHLNGKSKSSDLGKGISKKSNLKADNLENSAYGHAKEQVKETRQISNVVENHHVMKQKHESGCPSKFLILCLKTIQDSLGQADSENVEMVSPFFANAWGLEFWKTYATGTNILEITPSCSSAERIAWIASVAADSIVVREKEGFSFSGPFLLYLVPEREKACEVRNICKPLKALGIHTVSIHAGADLDLQIRGLKSCDPEFLISTPDRLLELILLKAIDISGISLLVVDESLTEGISHDTITAIKSYICGDHRSIVFHNKRSCMDIY</sequence>
<evidence type="ECO:0000313" key="7">
    <source>
        <dbReference type="Proteomes" id="UP001345219"/>
    </source>
</evidence>
<keyword evidence="3" id="KW-0347">Helicase</keyword>
<proteinExistence type="predicted"/>
<keyword evidence="4" id="KW-0067">ATP-binding</keyword>
<dbReference type="Proteomes" id="UP001345219">
    <property type="component" value="Chromosome 1"/>
</dbReference>
<evidence type="ECO:0000313" key="6">
    <source>
        <dbReference type="EMBL" id="KAK4743061.1"/>
    </source>
</evidence>
<dbReference type="AlphaFoldDB" id="A0AAN7JA83"/>
<dbReference type="SUPFAM" id="SSF52540">
    <property type="entry name" value="P-loop containing nucleoside triphosphate hydrolases"/>
    <property type="match status" value="1"/>
</dbReference>
<dbReference type="EMBL" id="JAXIOK010000023">
    <property type="protein sequence ID" value="KAK4743061.1"/>
    <property type="molecule type" value="Genomic_DNA"/>
</dbReference>
<comment type="caution">
    <text evidence="6">The sequence shown here is derived from an EMBL/GenBank/DDBJ whole genome shotgun (WGS) entry which is preliminary data.</text>
</comment>
<reference evidence="6 7" key="1">
    <citation type="journal article" date="2023" name="Hortic Res">
        <title>Pangenome of water caltrop reveals structural variations and asymmetric subgenome divergence after allopolyploidization.</title>
        <authorList>
            <person name="Zhang X."/>
            <person name="Chen Y."/>
            <person name="Wang L."/>
            <person name="Yuan Y."/>
            <person name="Fang M."/>
            <person name="Shi L."/>
            <person name="Lu R."/>
            <person name="Comes H.P."/>
            <person name="Ma Y."/>
            <person name="Chen Y."/>
            <person name="Huang G."/>
            <person name="Zhou Y."/>
            <person name="Zheng Z."/>
            <person name="Qiu Y."/>
        </authorList>
    </citation>
    <scope>NUCLEOTIDE SEQUENCE [LARGE SCALE GENOMIC DNA]</scope>
    <source>
        <tissue evidence="6">Roots</tissue>
    </source>
</reference>
<dbReference type="GO" id="GO:0016787">
    <property type="term" value="F:hydrolase activity"/>
    <property type="evidence" value="ECO:0007669"/>
    <property type="project" value="UniProtKB-KW"/>
</dbReference>